<sequence>MFLLSTPSSISLMIILAILLPLSRASINFDERRLARALRQRLLESNSDLLSGEFNYVKRSESDISDRILNDPAALRDYLRQINEYFAIIG</sequence>
<evidence type="ECO:0000256" key="4">
    <source>
        <dbReference type="SAM" id="SignalP"/>
    </source>
</evidence>
<reference evidence="5 6" key="1">
    <citation type="submission" date="2019-07" db="EMBL/GenBank/DDBJ databases">
        <authorList>
            <person name="Jastrzebski P J."/>
            <person name="Paukszto L."/>
            <person name="Jastrzebski P J."/>
        </authorList>
    </citation>
    <scope>NUCLEOTIDE SEQUENCE [LARGE SCALE GENOMIC DNA]</scope>
    <source>
        <strain evidence="5 6">WMS-il1</strain>
    </source>
</reference>
<dbReference type="EMBL" id="CABIJS010000033">
    <property type="protein sequence ID" value="VUZ40348.1"/>
    <property type="molecule type" value="Genomic_DNA"/>
</dbReference>
<dbReference type="GO" id="GO:0005179">
    <property type="term" value="F:hormone activity"/>
    <property type="evidence" value="ECO:0007669"/>
    <property type="project" value="InterPro"/>
</dbReference>
<dbReference type="InterPro" id="IPR001955">
    <property type="entry name" value="Pancreatic_hormone-like"/>
</dbReference>
<feature type="signal peptide" evidence="4">
    <location>
        <begin position="1"/>
        <end position="25"/>
    </location>
</feature>
<keyword evidence="6" id="KW-1185">Reference proteome</keyword>
<evidence type="ECO:0000256" key="2">
    <source>
        <dbReference type="ARBA" id="ARBA00010022"/>
    </source>
</evidence>
<evidence type="ECO:0000313" key="5">
    <source>
        <dbReference type="EMBL" id="VUZ40348.1"/>
    </source>
</evidence>
<keyword evidence="4" id="KW-0732">Signal</keyword>
<comment type="subcellular location">
    <subcellularLocation>
        <location evidence="1">Secreted</location>
    </subcellularLocation>
</comment>
<dbReference type="Proteomes" id="UP000321570">
    <property type="component" value="Unassembled WGS sequence"/>
</dbReference>
<feature type="non-terminal residue" evidence="5">
    <location>
        <position position="90"/>
    </location>
</feature>
<feature type="chain" id="PRO_5022165892" evidence="4">
    <location>
        <begin position="26"/>
        <end position="90"/>
    </location>
</feature>
<proteinExistence type="inferred from homology"/>
<gene>
    <name evidence="5" type="ORF">WMSIL1_LOCUS1513</name>
</gene>
<name>A0A564Y0P5_HYMDI</name>
<dbReference type="Pfam" id="PF00159">
    <property type="entry name" value="Hormone_3"/>
    <property type="match status" value="1"/>
</dbReference>
<evidence type="ECO:0000256" key="3">
    <source>
        <dbReference type="ARBA" id="ARBA00022525"/>
    </source>
</evidence>
<dbReference type="GO" id="GO:0005576">
    <property type="term" value="C:extracellular region"/>
    <property type="evidence" value="ECO:0007669"/>
    <property type="project" value="UniProtKB-SubCell"/>
</dbReference>
<organism evidence="5 6">
    <name type="scientific">Hymenolepis diminuta</name>
    <name type="common">Rat tapeworm</name>
    <dbReference type="NCBI Taxonomy" id="6216"/>
    <lineage>
        <taxon>Eukaryota</taxon>
        <taxon>Metazoa</taxon>
        <taxon>Spiralia</taxon>
        <taxon>Lophotrochozoa</taxon>
        <taxon>Platyhelminthes</taxon>
        <taxon>Cestoda</taxon>
        <taxon>Eucestoda</taxon>
        <taxon>Cyclophyllidea</taxon>
        <taxon>Hymenolepididae</taxon>
        <taxon>Hymenolepis</taxon>
    </lineage>
</organism>
<keyword evidence="3" id="KW-0964">Secreted</keyword>
<accession>A0A564Y0P5</accession>
<dbReference type="AlphaFoldDB" id="A0A564Y0P5"/>
<protein>
    <submittedName>
        <fullName evidence="5">Uncharacterized protein</fullName>
    </submittedName>
</protein>
<evidence type="ECO:0000313" key="6">
    <source>
        <dbReference type="Proteomes" id="UP000321570"/>
    </source>
</evidence>
<evidence type="ECO:0000256" key="1">
    <source>
        <dbReference type="ARBA" id="ARBA00004613"/>
    </source>
</evidence>
<comment type="similarity">
    <text evidence="2">Belongs to the NPY family.</text>
</comment>